<reference evidence="1 2" key="1">
    <citation type="submission" date="2016-03" db="EMBL/GenBank/DDBJ databases">
        <title>Characterisation of pf16 and phiPMW: Two novel phages infecting Pseudomonas putida PpG1.</title>
        <authorList>
            <person name="Magill D.J."/>
            <person name="Krylov V.N."/>
            <person name="Shaburova O.V."/>
            <person name="Allen C.C.R."/>
            <person name="McGrath J.W."/>
            <person name="Quinn J.P."/>
            <person name="Kulakov L.A."/>
        </authorList>
    </citation>
    <scope>NUCLEOTIDE SEQUENCE [LARGE SCALE GENOMIC DNA]</scope>
</reference>
<protein>
    <submittedName>
        <fullName evidence="1">Uncharacterized protein</fullName>
    </submittedName>
</protein>
<accession>A0A1S5R3Q7</accession>
<keyword evidence="2" id="KW-1185">Reference proteome</keyword>
<name>A0A1S5R3Q7_9CAUD</name>
<evidence type="ECO:0000313" key="1">
    <source>
        <dbReference type="EMBL" id="AND74945.1"/>
    </source>
</evidence>
<organism evidence="1 2">
    <name type="scientific">Pseudomonas phage pf16</name>
    <dbReference type="NCBI Taxonomy" id="1815630"/>
    <lineage>
        <taxon>Viruses</taxon>
        <taxon>Duplodnaviria</taxon>
        <taxon>Heunggongvirae</taxon>
        <taxon>Uroviricota</taxon>
        <taxon>Caudoviricetes</taxon>
        <taxon>Chakrabartyvirus</taxon>
        <taxon>Chakrabartyvirus pf16</taxon>
    </lineage>
</organism>
<evidence type="ECO:0000313" key="2">
    <source>
        <dbReference type="Proteomes" id="UP000225821"/>
    </source>
</evidence>
<dbReference type="Proteomes" id="UP000225821">
    <property type="component" value="Segment"/>
</dbReference>
<sequence>MTNISVPRELLQELLITSQPKKNVDAKFTQRGESAFYKLDKLLRQPALQGADTDPVAWLVYYADDNTFHCVTRDKAVAERYMSMAYYVYPLFKFEGADVIISLRRQLETMTADRDAEKAMKATARDQRDKILKKYNALHDYKLPHYIKLSDEMRAAGKEAYDDACKGGCQSLNVLDAVYFEAAIQRWLNNQEEILEQHEVQQNASRTKLVEAINLLARTAKLNRDISRTGLMQGGEQYPNSLCCIDLAQDVEMFINQFRTKS</sequence>
<proteinExistence type="predicted"/>
<gene>
    <name evidence="1" type="ORF">pf16_22</name>
</gene>
<dbReference type="EMBL" id="KU873925">
    <property type="protein sequence ID" value="AND74945.1"/>
    <property type="molecule type" value="Genomic_DNA"/>
</dbReference>